<dbReference type="Pfam" id="PF02627">
    <property type="entry name" value="CMD"/>
    <property type="match status" value="2"/>
</dbReference>
<gene>
    <name evidence="2" type="ORF">HWI92_04020</name>
</gene>
<reference evidence="2 3" key="1">
    <citation type="submission" date="2020-06" db="EMBL/GenBank/DDBJ databases">
        <title>Dyadobacter sandarakinus sp. nov., isolated from the soil of the Arctic Yellow River Station.</title>
        <authorList>
            <person name="Zhang Y."/>
            <person name="Peng F."/>
        </authorList>
    </citation>
    <scope>NUCLEOTIDE SEQUENCE [LARGE SCALE GENOMIC DNA]</scope>
    <source>
        <strain evidence="2 3">Q3-56</strain>
    </source>
</reference>
<feature type="domain" description="Carboxymuconolactone decarboxylase-like" evidence="1">
    <location>
        <begin position="181"/>
        <end position="258"/>
    </location>
</feature>
<dbReference type="InterPro" id="IPR029032">
    <property type="entry name" value="AhpD-like"/>
</dbReference>
<dbReference type="PANTHER" id="PTHR33570">
    <property type="entry name" value="4-CARBOXYMUCONOLACTONE DECARBOXYLASE FAMILY PROTEIN"/>
    <property type="match status" value="1"/>
</dbReference>
<keyword evidence="3" id="KW-1185">Reference proteome</keyword>
<accession>A0ABX7I221</accession>
<dbReference type="Proteomes" id="UP000612680">
    <property type="component" value="Chromosome"/>
</dbReference>
<name>A0ABX7I221_9BACT</name>
<dbReference type="Gene3D" id="1.20.1290.10">
    <property type="entry name" value="AhpD-like"/>
    <property type="match status" value="1"/>
</dbReference>
<dbReference type="SUPFAM" id="SSF69118">
    <property type="entry name" value="AhpD-like"/>
    <property type="match status" value="1"/>
</dbReference>
<feature type="domain" description="Carboxymuconolactone decarboxylase-like" evidence="1">
    <location>
        <begin position="58"/>
        <end position="120"/>
    </location>
</feature>
<dbReference type="EMBL" id="CP056775">
    <property type="protein sequence ID" value="QRR00131.1"/>
    <property type="molecule type" value="Genomic_DNA"/>
</dbReference>
<organism evidence="2 3">
    <name type="scientific">Dyadobacter sandarakinus</name>
    <dbReference type="NCBI Taxonomy" id="2747268"/>
    <lineage>
        <taxon>Bacteria</taxon>
        <taxon>Pseudomonadati</taxon>
        <taxon>Bacteroidota</taxon>
        <taxon>Cytophagia</taxon>
        <taxon>Cytophagales</taxon>
        <taxon>Spirosomataceae</taxon>
        <taxon>Dyadobacter</taxon>
    </lineage>
</organism>
<proteinExistence type="predicted"/>
<evidence type="ECO:0000313" key="3">
    <source>
        <dbReference type="Proteomes" id="UP000612680"/>
    </source>
</evidence>
<dbReference type="RefSeq" id="WP_204660892.1">
    <property type="nucleotide sequence ID" value="NZ_CP056775.1"/>
</dbReference>
<evidence type="ECO:0000259" key="1">
    <source>
        <dbReference type="Pfam" id="PF02627"/>
    </source>
</evidence>
<dbReference type="InterPro" id="IPR052512">
    <property type="entry name" value="4CMD/NDH-1_regulator"/>
</dbReference>
<dbReference type="InterPro" id="IPR003779">
    <property type="entry name" value="CMD-like"/>
</dbReference>
<sequence>MENGIAHIFTASQANQDDGLNKPISTHAKLELMKSLILILVAAIIFHQSMAQQNTEQGKSLSQKQVSIVAISALTAKGDLSNLKQALHDGLSVGMSINEIKEELIHLSAYCGFPRSLNGIIAFNIVLDERKAKGITDVVGKAASKPSELDKFESGKKVLESLTGQHETYPKKSGYAAFVPAIDTLLKEHLFHDIFIRGVITHEERELTTIAALVSLGGVESQLQGHLGIGLHLGFTSEQLEKLMATVESKIGKSEVDAGRQVLARVLASRK</sequence>
<evidence type="ECO:0000313" key="2">
    <source>
        <dbReference type="EMBL" id="QRR00131.1"/>
    </source>
</evidence>
<dbReference type="PANTHER" id="PTHR33570:SF2">
    <property type="entry name" value="CARBOXYMUCONOLACTONE DECARBOXYLASE-LIKE DOMAIN-CONTAINING PROTEIN"/>
    <property type="match status" value="1"/>
</dbReference>
<protein>
    <submittedName>
        <fullName evidence="2">Carboxymuconolactone decarboxylase family protein</fullName>
    </submittedName>
</protein>